<organism evidence="12 13">
    <name type="scientific">Nocardia macrotermitis</name>
    <dbReference type="NCBI Taxonomy" id="2585198"/>
    <lineage>
        <taxon>Bacteria</taxon>
        <taxon>Bacillati</taxon>
        <taxon>Actinomycetota</taxon>
        <taxon>Actinomycetes</taxon>
        <taxon>Mycobacteriales</taxon>
        <taxon>Nocardiaceae</taxon>
        <taxon>Nocardia</taxon>
    </lineage>
</organism>
<dbReference type="GO" id="GO:0000287">
    <property type="term" value="F:magnesium ion binding"/>
    <property type="evidence" value="ECO:0007669"/>
    <property type="project" value="UniProtKB-ARBA"/>
</dbReference>
<comment type="cofactor">
    <cofactor evidence="2">
        <name>heme</name>
        <dbReference type="ChEBI" id="CHEBI:30413"/>
    </cofactor>
</comment>
<comment type="cofactor">
    <cofactor evidence="1">
        <name>Mg(2+)</name>
        <dbReference type="ChEBI" id="CHEBI:18420"/>
    </cofactor>
</comment>
<dbReference type="RefSeq" id="WP_153413270.1">
    <property type="nucleotide sequence ID" value="NZ_WEGK01000012.1"/>
</dbReference>
<keyword evidence="4" id="KW-0597">Phosphoprotein</keyword>
<dbReference type="SUPFAM" id="SSF55874">
    <property type="entry name" value="ATPase domain of HSP90 chaperone/DNA topoisomerase II/histidine kinase"/>
    <property type="match status" value="1"/>
</dbReference>
<evidence type="ECO:0000256" key="9">
    <source>
        <dbReference type="ARBA" id="ARBA00023004"/>
    </source>
</evidence>
<dbReference type="FunFam" id="3.30.450.40:FF:000052">
    <property type="entry name" value="Oxygen sensor histidine kinase response regulator DevS/DosS"/>
    <property type="match status" value="1"/>
</dbReference>
<keyword evidence="6" id="KW-0479">Metal-binding</keyword>
<keyword evidence="9" id="KW-0408">Iron</keyword>
<dbReference type="GO" id="GO:0046983">
    <property type="term" value="F:protein dimerization activity"/>
    <property type="evidence" value="ECO:0007669"/>
    <property type="project" value="InterPro"/>
</dbReference>
<evidence type="ECO:0000256" key="7">
    <source>
        <dbReference type="ARBA" id="ARBA00022777"/>
    </source>
</evidence>
<dbReference type="Pfam" id="PF13185">
    <property type="entry name" value="GAF_2"/>
    <property type="match status" value="2"/>
</dbReference>
<dbReference type="Gene3D" id="1.20.5.1930">
    <property type="match status" value="1"/>
</dbReference>
<dbReference type="InterPro" id="IPR011712">
    <property type="entry name" value="Sig_transdc_His_kin_sub3_dim/P"/>
</dbReference>
<dbReference type="Proteomes" id="UP000438448">
    <property type="component" value="Unassembled WGS sequence"/>
</dbReference>
<dbReference type="EC" id="2.7.13.3" evidence="12"/>
<dbReference type="GO" id="GO:0070025">
    <property type="term" value="F:carbon monoxide binding"/>
    <property type="evidence" value="ECO:0007669"/>
    <property type="project" value="UniProtKB-ARBA"/>
</dbReference>
<accession>A0A7K0DAU9</accession>
<dbReference type="Gene3D" id="3.30.565.10">
    <property type="entry name" value="Histidine kinase-like ATPase, C-terminal domain"/>
    <property type="match status" value="1"/>
</dbReference>
<keyword evidence="7 12" id="KW-0418">Kinase</keyword>
<dbReference type="SMART" id="SM00065">
    <property type="entry name" value="GAF"/>
    <property type="match status" value="2"/>
</dbReference>
<dbReference type="AlphaFoldDB" id="A0A7K0DAU9"/>
<dbReference type="InterPro" id="IPR029016">
    <property type="entry name" value="GAF-like_dom_sf"/>
</dbReference>
<feature type="domain" description="GAF" evidence="11">
    <location>
        <begin position="235"/>
        <end position="384"/>
    </location>
</feature>
<comment type="caution">
    <text evidence="12">The sequence shown here is derived from an EMBL/GenBank/DDBJ whole genome shotgun (WGS) entry which is preliminary data.</text>
</comment>
<dbReference type="SUPFAM" id="SSF55781">
    <property type="entry name" value="GAF domain-like"/>
    <property type="match status" value="2"/>
</dbReference>
<protein>
    <submittedName>
        <fullName evidence="12">Oxygen sensor histidine kinase response regulator DevS/DosS</fullName>
        <ecNumber evidence="12">2.7.13.3</ecNumber>
    </submittedName>
</protein>
<evidence type="ECO:0000313" key="12">
    <source>
        <dbReference type="EMBL" id="MQY22004.1"/>
    </source>
</evidence>
<dbReference type="GO" id="GO:0000155">
    <property type="term" value="F:phosphorelay sensor kinase activity"/>
    <property type="evidence" value="ECO:0007669"/>
    <property type="project" value="InterPro"/>
</dbReference>
<keyword evidence="5 12" id="KW-0808">Transferase</keyword>
<keyword evidence="10" id="KW-0902">Two-component regulatory system</keyword>
<dbReference type="InterPro" id="IPR050482">
    <property type="entry name" value="Sensor_HK_TwoCompSys"/>
</dbReference>
<dbReference type="GO" id="GO:0070483">
    <property type="term" value="P:detection of hypoxia"/>
    <property type="evidence" value="ECO:0007669"/>
    <property type="project" value="UniProtKB-ARBA"/>
</dbReference>
<dbReference type="Pfam" id="PF07730">
    <property type="entry name" value="HisKA_3"/>
    <property type="match status" value="1"/>
</dbReference>
<dbReference type="GO" id="GO:0019826">
    <property type="term" value="F:oxygen sensor activity"/>
    <property type="evidence" value="ECO:0007669"/>
    <property type="project" value="UniProtKB-ARBA"/>
</dbReference>
<dbReference type="PANTHER" id="PTHR24421">
    <property type="entry name" value="NITRATE/NITRITE SENSOR PROTEIN NARX-RELATED"/>
    <property type="match status" value="1"/>
</dbReference>
<dbReference type="GO" id="GO:0005524">
    <property type="term" value="F:ATP binding"/>
    <property type="evidence" value="ECO:0007669"/>
    <property type="project" value="UniProtKB-ARBA"/>
</dbReference>
<reference evidence="12 13" key="1">
    <citation type="submission" date="2019-10" db="EMBL/GenBank/DDBJ databases">
        <title>Nocardia macrotermitis sp. nov. and Nocardia aurantia sp. nov., isolated from the gut of fungus growing-termite Macrotermes natalensis.</title>
        <authorList>
            <person name="Benndorf R."/>
            <person name="Schwitalla J."/>
            <person name="Martin K."/>
            <person name="De Beer W."/>
            <person name="Kaster A.-K."/>
            <person name="Vollmers J."/>
            <person name="Poulsen M."/>
            <person name="Beemelmanns C."/>
        </authorList>
    </citation>
    <scope>NUCLEOTIDE SEQUENCE [LARGE SCALE GENOMIC DNA]</scope>
    <source>
        <strain evidence="12 13">RB20</strain>
    </source>
</reference>
<evidence type="ECO:0000256" key="3">
    <source>
        <dbReference type="ARBA" id="ARBA00022490"/>
    </source>
</evidence>
<dbReference type="GO" id="GO:0016020">
    <property type="term" value="C:membrane"/>
    <property type="evidence" value="ECO:0007669"/>
    <property type="project" value="InterPro"/>
</dbReference>
<dbReference type="Gene3D" id="3.30.450.40">
    <property type="match status" value="2"/>
</dbReference>
<dbReference type="OrthoDB" id="5241249at2"/>
<gene>
    <name evidence="12" type="primary">devS</name>
    <name evidence="12" type="ORF">NRB20_51170</name>
</gene>
<evidence type="ECO:0000313" key="13">
    <source>
        <dbReference type="Proteomes" id="UP000438448"/>
    </source>
</evidence>
<keyword evidence="3" id="KW-0963">Cytoplasm</keyword>
<dbReference type="EMBL" id="WEGK01000012">
    <property type="protein sequence ID" value="MQY22004.1"/>
    <property type="molecule type" value="Genomic_DNA"/>
</dbReference>
<evidence type="ECO:0000256" key="1">
    <source>
        <dbReference type="ARBA" id="ARBA00001946"/>
    </source>
</evidence>
<keyword evidence="8" id="KW-0460">Magnesium</keyword>
<dbReference type="PANTHER" id="PTHR24421:SF56">
    <property type="entry name" value="OXYGEN SENSOR HISTIDINE KINASE RESPONSE REGULATOR DOST"/>
    <property type="match status" value="1"/>
</dbReference>
<dbReference type="InterPro" id="IPR003018">
    <property type="entry name" value="GAF"/>
</dbReference>
<dbReference type="GO" id="GO:0019825">
    <property type="term" value="F:oxygen binding"/>
    <property type="evidence" value="ECO:0007669"/>
    <property type="project" value="UniProtKB-ARBA"/>
</dbReference>
<evidence type="ECO:0000256" key="4">
    <source>
        <dbReference type="ARBA" id="ARBA00022553"/>
    </source>
</evidence>
<dbReference type="InterPro" id="IPR036890">
    <property type="entry name" value="HATPase_C_sf"/>
</dbReference>
<evidence type="ECO:0000259" key="11">
    <source>
        <dbReference type="SMART" id="SM00065"/>
    </source>
</evidence>
<feature type="domain" description="GAF" evidence="11">
    <location>
        <begin position="67"/>
        <end position="214"/>
    </location>
</feature>
<dbReference type="GO" id="GO:0020037">
    <property type="term" value="F:heme binding"/>
    <property type="evidence" value="ECO:0007669"/>
    <property type="project" value="UniProtKB-ARBA"/>
</dbReference>
<proteinExistence type="predicted"/>
<dbReference type="GO" id="GO:0070026">
    <property type="term" value="F:nitric oxide binding"/>
    <property type="evidence" value="ECO:0007669"/>
    <property type="project" value="UniProtKB-ARBA"/>
</dbReference>
<evidence type="ECO:0000256" key="10">
    <source>
        <dbReference type="ARBA" id="ARBA00023012"/>
    </source>
</evidence>
<evidence type="ECO:0000256" key="8">
    <source>
        <dbReference type="ARBA" id="ARBA00022842"/>
    </source>
</evidence>
<keyword evidence="13" id="KW-1185">Reference proteome</keyword>
<evidence type="ECO:0000256" key="5">
    <source>
        <dbReference type="ARBA" id="ARBA00022679"/>
    </source>
</evidence>
<evidence type="ECO:0000256" key="2">
    <source>
        <dbReference type="ARBA" id="ARBA00001971"/>
    </source>
</evidence>
<name>A0A7K0DAU9_9NOCA</name>
<evidence type="ECO:0000256" key="6">
    <source>
        <dbReference type="ARBA" id="ARBA00022723"/>
    </source>
</evidence>
<sequence>MADLPDPPPRSAQPSAAEPYSVRDALSQLRLRELLTEVRDRVEEVIDVRDRMDELVEAILAITSGLDLDNTLHTIVRTAVSLVDAGYGALGVYGPNRRLDKFVHQGVDTATRERIGVLPQGRGVLGLMCDPPHTVRLNDVAAHPAAVGFPPNHPRMGSFLGVPVRIRDDVLGGLYLTEKSGGQPFTEDDEVIVEALAAAAGIAIDNARLYESVRAREDWTAATRDITTEFLAGAPTTEVLAHLTDRARGLTRSRWAYLALTPDPDDPDAASGELEISEWSGPATRFGPGHALTTVDTAIGAVLRKCETATFEDAETCDLAEIVPDAGPVLIAPLHTPDARIGVLVLSRDSGSGPYSAEIADLVTGFTDQTAMAMQLARAQRRMQVIDILTDRDRIAQDLHDHVIQQLFAIGLTLQGTIPRAQSPQVRERLSDVVNDLQDVVQEIRTSIFELHGGDRRGTQLRERIAWVVRQQCAHRQVRSALRVDGPLSVIGPELAEHAETVVREAVAEALRRSDTTSVEIAIGIADDLTVLVIDDGVPDPGDPQSDAGLADLRRRAERSGGRFTVGSAAPASSGTRLFWSAPLH</sequence>